<dbReference type="GO" id="GO:0005829">
    <property type="term" value="C:cytosol"/>
    <property type="evidence" value="ECO:0007669"/>
    <property type="project" value="TreeGrafter"/>
</dbReference>
<comment type="catalytic activity">
    <reaction evidence="1 3">
        <text>Thiol-dependent hydrolysis of ester, thioester, amide, peptide and isopeptide bonds formed by the C-terminal Gly of ubiquitin (a 76-residue protein attached to proteins as an intracellular targeting signal).</text>
        <dbReference type="EC" id="3.4.19.12"/>
    </reaction>
</comment>
<comment type="caution">
    <text evidence="5">The sequence shown here is derived from an EMBL/GenBank/DDBJ whole genome shotgun (WGS) entry which is preliminary data.</text>
</comment>
<evidence type="ECO:0000313" key="6">
    <source>
        <dbReference type="Proteomes" id="UP000324585"/>
    </source>
</evidence>
<dbReference type="SUPFAM" id="SSF54001">
    <property type="entry name" value="Cysteine proteinases"/>
    <property type="match status" value="1"/>
</dbReference>
<dbReference type="InterPro" id="IPR003323">
    <property type="entry name" value="OTU_dom"/>
</dbReference>
<dbReference type="GO" id="GO:0030968">
    <property type="term" value="P:endoplasmic reticulum unfolded protein response"/>
    <property type="evidence" value="ECO:0007669"/>
    <property type="project" value="TreeGrafter"/>
</dbReference>
<comment type="subcellular location">
    <subcellularLocation>
        <location evidence="3">Cytoplasm</location>
    </subcellularLocation>
</comment>
<evidence type="ECO:0000256" key="3">
    <source>
        <dbReference type="RuleBase" id="RU367104"/>
    </source>
</evidence>
<keyword evidence="3" id="KW-0833">Ubl conjugation pathway</keyword>
<name>A0A5J4Z7U5_PORPP</name>
<keyword evidence="2 3" id="KW-0378">Hydrolase</keyword>
<evidence type="ECO:0000256" key="2">
    <source>
        <dbReference type="ARBA" id="ARBA00022801"/>
    </source>
</evidence>
<dbReference type="EMBL" id="VRMN01000001">
    <property type="protein sequence ID" value="KAA8499816.1"/>
    <property type="molecule type" value="Genomic_DNA"/>
</dbReference>
<organism evidence="5 6">
    <name type="scientific">Porphyridium purpureum</name>
    <name type="common">Red alga</name>
    <name type="synonym">Porphyridium cruentum</name>
    <dbReference type="NCBI Taxonomy" id="35688"/>
    <lineage>
        <taxon>Eukaryota</taxon>
        <taxon>Rhodophyta</taxon>
        <taxon>Bangiophyceae</taxon>
        <taxon>Porphyridiales</taxon>
        <taxon>Porphyridiaceae</taxon>
        <taxon>Porphyridium</taxon>
    </lineage>
</organism>
<dbReference type="Proteomes" id="UP000324585">
    <property type="component" value="Unassembled WGS sequence"/>
</dbReference>
<dbReference type="GO" id="GO:0016579">
    <property type="term" value="P:protein deubiquitination"/>
    <property type="evidence" value="ECO:0007669"/>
    <property type="project" value="TreeGrafter"/>
</dbReference>
<dbReference type="CDD" id="cd22746">
    <property type="entry name" value="OTU_plant_OTU3_4-like"/>
    <property type="match status" value="1"/>
</dbReference>
<comment type="function">
    <text evidence="3">Hydrolase that can remove conjugated ubiquitin from proteins and may therefore play an important regulatory role at the level of protein turnover by preventing degradation.</text>
</comment>
<reference evidence="6" key="1">
    <citation type="journal article" date="2019" name="Nat. Commun.">
        <title>Expansion of phycobilisome linker gene families in mesophilic red algae.</title>
        <authorList>
            <person name="Lee J."/>
            <person name="Kim D."/>
            <person name="Bhattacharya D."/>
            <person name="Yoon H.S."/>
        </authorList>
    </citation>
    <scope>NUCLEOTIDE SEQUENCE [LARGE SCALE GENOMIC DNA]</scope>
    <source>
        <strain evidence="6">CCMP 1328</strain>
    </source>
</reference>
<dbReference type="GO" id="GO:0004843">
    <property type="term" value="F:cysteine-type deubiquitinase activity"/>
    <property type="evidence" value="ECO:0007669"/>
    <property type="project" value="UniProtKB-UniRule"/>
</dbReference>
<keyword evidence="3" id="KW-0788">Thiol protease</keyword>
<gene>
    <name evidence="5" type="ORF">FVE85_7401</name>
</gene>
<feature type="domain" description="OTU" evidence="4">
    <location>
        <begin position="78"/>
        <end position="223"/>
    </location>
</feature>
<dbReference type="GO" id="GO:0036503">
    <property type="term" value="P:ERAD pathway"/>
    <property type="evidence" value="ECO:0007669"/>
    <property type="project" value="TreeGrafter"/>
</dbReference>
<evidence type="ECO:0000259" key="4">
    <source>
        <dbReference type="PROSITE" id="PS50802"/>
    </source>
</evidence>
<keyword evidence="3" id="KW-0645">Protease</keyword>
<proteinExistence type="predicted"/>
<evidence type="ECO:0000313" key="5">
    <source>
        <dbReference type="EMBL" id="KAA8499816.1"/>
    </source>
</evidence>
<dbReference type="GO" id="GO:0005634">
    <property type="term" value="C:nucleus"/>
    <property type="evidence" value="ECO:0007669"/>
    <property type="project" value="TreeGrafter"/>
</dbReference>
<dbReference type="Gene3D" id="3.90.70.80">
    <property type="match status" value="1"/>
</dbReference>
<dbReference type="AlphaFoldDB" id="A0A5J4Z7U5"/>
<dbReference type="PROSITE" id="PS50802">
    <property type="entry name" value="OTU"/>
    <property type="match status" value="1"/>
</dbReference>
<dbReference type="EC" id="3.4.19.12" evidence="3"/>
<keyword evidence="3" id="KW-0963">Cytoplasm</keyword>
<protein>
    <recommendedName>
        <fullName evidence="3">Ubiquitin thioesterase OTU</fullName>
        <ecNumber evidence="3">3.4.19.12</ecNumber>
    </recommendedName>
</protein>
<dbReference type="PANTHER" id="PTHR13312">
    <property type="entry name" value="HIV-INDUCED PROTEIN-7-LIKE PROTEASE"/>
    <property type="match status" value="1"/>
</dbReference>
<sequence>MEGEGRHGRRQAWTPPSAAGMIGAGMDAMRRVRGFGARLAWECDEMPRAHDSRVVAAAVSLRRLVAKAADALLDERQVRVVRIKGDGRCMFRAIARNLAAFDGRNLSEGAERQDADFLRNAAYKVVCVEKKKEFQASYLIEGNIDHYCAQMRSPSFYGGETEMFILADLLQKPIAVYLPAGRSQFQKIICYGEKYLKKMPNGRSETIKLLYNGTNHYEALIDRC</sequence>
<keyword evidence="6" id="KW-1185">Reference proteome</keyword>
<dbReference type="OrthoDB" id="409956at2759"/>
<dbReference type="PANTHER" id="PTHR13312:SF3">
    <property type="entry name" value="OVARIAN TUMOR DOMAIN-CONTAINING DEUBIQUITINATING ENZYME 3"/>
    <property type="match status" value="1"/>
</dbReference>
<accession>A0A5J4Z7U5</accession>
<dbReference type="OMA" id="EVICDND"/>
<dbReference type="InterPro" id="IPR038765">
    <property type="entry name" value="Papain-like_cys_pep_sf"/>
</dbReference>
<dbReference type="Pfam" id="PF02338">
    <property type="entry name" value="OTU"/>
    <property type="match status" value="1"/>
</dbReference>
<evidence type="ECO:0000256" key="1">
    <source>
        <dbReference type="ARBA" id="ARBA00000707"/>
    </source>
</evidence>